<organism evidence="1 2">
    <name type="scientific">Brachionus plicatilis</name>
    <name type="common">Marine rotifer</name>
    <name type="synonym">Brachionus muelleri</name>
    <dbReference type="NCBI Taxonomy" id="10195"/>
    <lineage>
        <taxon>Eukaryota</taxon>
        <taxon>Metazoa</taxon>
        <taxon>Spiralia</taxon>
        <taxon>Gnathifera</taxon>
        <taxon>Rotifera</taxon>
        <taxon>Eurotatoria</taxon>
        <taxon>Monogononta</taxon>
        <taxon>Pseudotrocha</taxon>
        <taxon>Ploima</taxon>
        <taxon>Brachionidae</taxon>
        <taxon>Brachionus</taxon>
    </lineage>
</organism>
<dbReference type="AlphaFoldDB" id="A0A3M7SCJ0"/>
<evidence type="ECO:0000313" key="2">
    <source>
        <dbReference type="Proteomes" id="UP000276133"/>
    </source>
</evidence>
<reference evidence="1 2" key="1">
    <citation type="journal article" date="2018" name="Sci. Rep.">
        <title>Genomic signatures of local adaptation to the degree of environmental predictability in rotifers.</title>
        <authorList>
            <person name="Franch-Gras L."/>
            <person name="Hahn C."/>
            <person name="Garcia-Roger E.M."/>
            <person name="Carmona M.J."/>
            <person name="Serra M."/>
            <person name="Gomez A."/>
        </authorList>
    </citation>
    <scope>NUCLEOTIDE SEQUENCE [LARGE SCALE GENOMIC DNA]</scope>
    <source>
        <strain evidence="1">HYR1</strain>
    </source>
</reference>
<name>A0A3M7SCJ0_BRAPC</name>
<dbReference type="EMBL" id="REGN01001648">
    <property type="protein sequence ID" value="RNA33377.1"/>
    <property type="molecule type" value="Genomic_DNA"/>
</dbReference>
<gene>
    <name evidence="1" type="ORF">BpHYR1_000353</name>
</gene>
<comment type="caution">
    <text evidence="1">The sequence shown here is derived from an EMBL/GenBank/DDBJ whole genome shotgun (WGS) entry which is preliminary data.</text>
</comment>
<accession>A0A3M7SCJ0</accession>
<proteinExistence type="predicted"/>
<keyword evidence="2" id="KW-1185">Reference proteome</keyword>
<dbReference type="Proteomes" id="UP000276133">
    <property type="component" value="Unassembled WGS sequence"/>
</dbReference>
<evidence type="ECO:0000313" key="1">
    <source>
        <dbReference type="EMBL" id="RNA33377.1"/>
    </source>
</evidence>
<sequence>MPLAGISKSDLALENTYLLNDRNNKILIDNKSKNNLGPLSLTHRKICGEQRRSYALDEYRVSPVSAETD</sequence>
<protein>
    <submittedName>
        <fullName evidence="1">Uncharacterized protein</fullName>
    </submittedName>
</protein>